<dbReference type="InterPro" id="IPR004181">
    <property type="entry name" value="Znf_MIZ"/>
</dbReference>
<keyword evidence="2 4" id="KW-0863">Zinc-finger</keyword>
<dbReference type="EMBL" id="MTYJ01000217">
    <property type="protein sequence ID" value="OWA51183.1"/>
    <property type="molecule type" value="Genomic_DNA"/>
</dbReference>
<feature type="compositionally biased region" description="Basic and acidic residues" evidence="5">
    <location>
        <begin position="1"/>
        <end position="11"/>
    </location>
</feature>
<dbReference type="GO" id="GO:0008270">
    <property type="term" value="F:zinc ion binding"/>
    <property type="evidence" value="ECO:0007669"/>
    <property type="project" value="UniProtKB-KW"/>
</dbReference>
<proteinExistence type="predicted"/>
<feature type="region of interest" description="Disordered" evidence="5">
    <location>
        <begin position="314"/>
        <end position="386"/>
    </location>
</feature>
<evidence type="ECO:0000256" key="1">
    <source>
        <dbReference type="ARBA" id="ARBA00022723"/>
    </source>
</evidence>
<feature type="compositionally biased region" description="Polar residues" evidence="5">
    <location>
        <begin position="270"/>
        <end position="288"/>
    </location>
</feature>
<feature type="compositionally biased region" description="Polar residues" evidence="5">
    <location>
        <begin position="314"/>
        <end position="331"/>
    </location>
</feature>
<dbReference type="PROSITE" id="PS51044">
    <property type="entry name" value="ZF_SP_RING"/>
    <property type="match status" value="1"/>
</dbReference>
<sequence>MPHQGENRSSKEQGPSTTAEMAETMSTAEKCPISPRPLPLSGKTNLPSNSVGKEAAVGGADEKSRATSRVLSEENAKTNVNHAEPPSSAPVAPTINVIRTAEARPPQSSSPEIYPASRYTTKVPPTVPTAVIRRAAPSLISKVPKTTEITSGSQGTKAGPKAPKSSSSATLSSSKAGPLPSGATVRPVKKPPLPVYPSSRVSAPPPSGESSMVSPEAQRSSKAPLPAHVPSMTSTIGGDPKTMMPCTSTTRSQIPATILRRETFTAAVQSGETVHPSASSAPHSTVSALPTGRKDPLAMATTHDGWSAAAQVCSSAPPSTSLKSPQISSKHQFPPASATATNVPLSAVPPRSPSAVQSSSAANMPKTVADMQRKRSSDHFAPFSDNAVPVTAKRPHTMTPAPLHFSTFASFAQSSANSGTMSFHMQYQQPLANGNPVGPSHWAPTSQSFTFTNGGSSLPQLIMNPSSHFGQPFQNDLQVPGGSFLSIPQQAHVAGVRDPDHGRLPSTPLSSNRSDLMPGSPTPAHSARMLHPGMNGQHQPVTLPSDHHLLGRKGMFGVQNPPPATSPPKESHSFQKPVATTAVSQPSHPRPLTPKPNAVMPVMKPSSPPNQTLRFKVFSTTPALPLVTHSGSVIKPAVFHEKAFDVLGPIGIRRHATLRKNGLFWEVIATFPFSRHRCDAISPNTVLLFRFCPEVAGLGAAYERHPEHLKLMLNGRTIVETPLPPDFATRMFKKKSTAFNQPIEVTLDRLVDGQQNIVMLRWTEDATTTAPGQPPIPSPAQHFHFVGECARRKSMEEVLKALTNGRVVPTKESVFKLFKALAGSNDGDVLMDSQSMKFSLHCPASRSRLGIPVRGRNCDHVDCFDAASFLMMNAAMKARWSCPKCSRSVQYDEMVVDQFTQTLLTMFPDLDSVEITVENGEIVVREAVKSAKDGKPVGRNTNGSANAVTHHSSNPSTSGRSAAGASKPPPEVIDLD</sequence>
<feature type="region of interest" description="Disordered" evidence="5">
    <location>
        <begin position="492"/>
        <end position="525"/>
    </location>
</feature>
<feature type="compositionally biased region" description="Polar residues" evidence="5">
    <location>
        <begin position="939"/>
        <end position="960"/>
    </location>
</feature>
<evidence type="ECO:0000313" key="8">
    <source>
        <dbReference type="Proteomes" id="UP000192578"/>
    </source>
</evidence>
<dbReference type="CDD" id="cd16650">
    <property type="entry name" value="SP-RING_PIAS-like"/>
    <property type="match status" value="1"/>
</dbReference>
<feature type="compositionally biased region" description="Basic and acidic residues" evidence="5">
    <location>
        <begin position="60"/>
        <end position="76"/>
    </location>
</feature>
<dbReference type="OrthoDB" id="5875376at2759"/>
<feature type="compositionally biased region" description="Low complexity" evidence="5">
    <location>
        <begin position="156"/>
        <end position="177"/>
    </location>
</feature>
<feature type="compositionally biased region" description="Low complexity" evidence="5">
    <location>
        <begin position="120"/>
        <end position="131"/>
    </location>
</feature>
<feature type="compositionally biased region" description="Polar residues" evidence="5">
    <location>
        <begin position="42"/>
        <end position="51"/>
    </location>
</feature>
<dbReference type="PANTHER" id="PTHR10782:SF4">
    <property type="entry name" value="TONALLI, ISOFORM E"/>
    <property type="match status" value="1"/>
</dbReference>
<reference evidence="8" key="1">
    <citation type="submission" date="2017-01" db="EMBL/GenBank/DDBJ databases">
        <title>Comparative genomics of anhydrobiosis in the tardigrade Hypsibius dujardini.</title>
        <authorList>
            <person name="Yoshida Y."/>
            <person name="Koutsovoulos G."/>
            <person name="Laetsch D."/>
            <person name="Stevens L."/>
            <person name="Kumar S."/>
            <person name="Horikawa D."/>
            <person name="Ishino K."/>
            <person name="Komine S."/>
            <person name="Tomita M."/>
            <person name="Blaxter M."/>
            <person name="Arakawa K."/>
        </authorList>
    </citation>
    <scope>NUCLEOTIDE SEQUENCE [LARGE SCALE GENOMIC DNA]</scope>
    <source>
        <strain evidence="8">Z151</strain>
    </source>
</reference>
<organism evidence="7 8">
    <name type="scientific">Hypsibius exemplaris</name>
    <name type="common">Freshwater tardigrade</name>
    <dbReference type="NCBI Taxonomy" id="2072580"/>
    <lineage>
        <taxon>Eukaryota</taxon>
        <taxon>Metazoa</taxon>
        <taxon>Ecdysozoa</taxon>
        <taxon>Tardigrada</taxon>
        <taxon>Eutardigrada</taxon>
        <taxon>Parachela</taxon>
        <taxon>Hypsibioidea</taxon>
        <taxon>Hypsibiidae</taxon>
        <taxon>Hypsibius</taxon>
    </lineage>
</organism>
<gene>
    <name evidence="7" type="ORF">BV898_15676</name>
</gene>
<evidence type="ECO:0000256" key="4">
    <source>
        <dbReference type="PROSITE-ProRule" id="PRU00452"/>
    </source>
</evidence>
<feature type="compositionally biased region" description="Pro residues" evidence="5">
    <location>
        <begin position="967"/>
        <end position="976"/>
    </location>
</feature>
<evidence type="ECO:0000259" key="6">
    <source>
        <dbReference type="PROSITE" id="PS51044"/>
    </source>
</evidence>
<dbReference type="AlphaFoldDB" id="A0A9X6RKG4"/>
<evidence type="ECO:0000256" key="2">
    <source>
        <dbReference type="ARBA" id="ARBA00022771"/>
    </source>
</evidence>
<name>A0A9X6RKG4_HYPEX</name>
<evidence type="ECO:0000256" key="3">
    <source>
        <dbReference type="ARBA" id="ARBA00022833"/>
    </source>
</evidence>
<evidence type="ECO:0000256" key="5">
    <source>
        <dbReference type="SAM" id="MobiDB-lite"/>
    </source>
</evidence>
<dbReference type="GO" id="GO:0061665">
    <property type="term" value="F:SUMO ligase activity"/>
    <property type="evidence" value="ECO:0007669"/>
    <property type="project" value="TreeGrafter"/>
</dbReference>
<dbReference type="GO" id="GO:0016925">
    <property type="term" value="P:protein sumoylation"/>
    <property type="evidence" value="ECO:0007669"/>
    <property type="project" value="TreeGrafter"/>
</dbReference>
<evidence type="ECO:0000313" key="7">
    <source>
        <dbReference type="EMBL" id="OWA51183.1"/>
    </source>
</evidence>
<feature type="region of interest" description="Disordered" evidence="5">
    <location>
        <begin position="930"/>
        <end position="976"/>
    </location>
</feature>
<feature type="domain" description="SP-RING-type" evidence="6">
    <location>
        <begin position="825"/>
        <end position="909"/>
    </location>
</feature>
<keyword evidence="8" id="KW-1185">Reference proteome</keyword>
<dbReference type="Proteomes" id="UP000192578">
    <property type="component" value="Unassembled WGS sequence"/>
</dbReference>
<feature type="region of interest" description="Disordered" evidence="5">
    <location>
        <begin position="270"/>
        <end position="289"/>
    </location>
</feature>
<dbReference type="PANTHER" id="PTHR10782">
    <property type="entry name" value="ZINC FINGER MIZ DOMAIN-CONTAINING PROTEIN"/>
    <property type="match status" value="1"/>
</dbReference>
<feature type="compositionally biased region" description="Polar residues" evidence="5">
    <location>
        <begin position="208"/>
        <end position="221"/>
    </location>
</feature>
<feature type="region of interest" description="Disordered" evidence="5">
    <location>
        <begin position="557"/>
        <end position="597"/>
    </location>
</feature>
<dbReference type="InterPro" id="IPR013083">
    <property type="entry name" value="Znf_RING/FYVE/PHD"/>
</dbReference>
<dbReference type="Pfam" id="PF02891">
    <property type="entry name" value="zf-MIZ"/>
    <property type="match status" value="1"/>
</dbReference>
<feature type="region of interest" description="Disordered" evidence="5">
    <location>
        <begin position="1"/>
        <end position="248"/>
    </location>
</feature>
<dbReference type="Gene3D" id="3.30.40.10">
    <property type="entry name" value="Zinc/RING finger domain, C3HC4 (zinc finger)"/>
    <property type="match status" value="1"/>
</dbReference>
<comment type="caution">
    <text evidence="7">The sequence shown here is derived from an EMBL/GenBank/DDBJ whole genome shotgun (WGS) entry which is preliminary data.</text>
</comment>
<accession>A0A9X6RKG4</accession>
<keyword evidence="3" id="KW-0862">Zinc</keyword>
<protein>
    <recommendedName>
        <fullName evidence="6">SP-RING-type domain-containing protein</fullName>
    </recommendedName>
</protein>
<feature type="compositionally biased region" description="Low complexity" evidence="5">
    <location>
        <begin position="16"/>
        <end position="29"/>
    </location>
</feature>
<dbReference type="GO" id="GO:0000785">
    <property type="term" value="C:chromatin"/>
    <property type="evidence" value="ECO:0007669"/>
    <property type="project" value="TreeGrafter"/>
</dbReference>
<keyword evidence="1" id="KW-0479">Metal-binding</keyword>